<comment type="catalytic activity">
    <reaction evidence="1 7">
        <text>5-hydroxyisourate + H2O = 5-hydroxy-2-oxo-4-ureido-2,5-dihydro-1H-imidazole-5-carboxylate + H(+)</text>
        <dbReference type="Rhea" id="RHEA:23736"/>
        <dbReference type="ChEBI" id="CHEBI:15377"/>
        <dbReference type="ChEBI" id="CHEBI:15378"/>
        <dbReference type="ChEBI" id="CHEBI:18072"/>
        <dbReference type="ChEBI" id="CHEBI:58639"/>
        <dbReference type="EC" id="3.5.2.17"/>
    </reaction>
</comment>
<keyword evidence="5 7" id="KW-0659">Purine metabolism</keyword>
<sequence>MPVRLERWAGDGWRTFAAGHTDIDGRLRDWVPAEMWGPGGYRLVFDTAAHSGPDAFFPEVVVAFRVTDPTRHYHVPLLLSPYGYTTYRGS</sequence>
<dbReference type="InterPro" id="IPR014306">
    <property type="entry name" value="Hydroxyisourate_hydrolase"/>
</dbReference>
<proteinExistence type="inferred from homology"/>
<dbReference type="RefSeq" id="WP_232071826.1">
    <property type="nucleotide sequence ID" value="NZ_AP022870.1"/>
</dbReference>
<dbReference type="SUPFAM" id="SSF49472">
    <property type="entry name" value="Transthyretin (synonym: prealbumin)"/>
    <property type="match status" value="1"/>
</dbReference>
<dbReference type="InterPro" id="IPR023416">
    <property type="entry name" value="Transthyretin/HIU_hydrolase_d"/>
</dbReference>
<dbReference type="GO" id="GO:0006144">
    <property type="term" value="P:purine nucleobase metabolic process"/>
    <property type="evidence" value="ECO:0007669"/>
    <property type="project" value="UniProtKB-KW"/>
</dbReference>
<reference evidence="9 10" key="2">
    <citation type="submission" date="2020-03" db="EMBL/GenBank/DDBJ databases">
        <authorList>
            <person name="Ichikawa N."/>
            <person name="Kimura A."/>
            <person name="Kitahashi Y."/>
            <person name="Uohara A."/>
        </authorList>
    </citation>
    <scope>NUCLEOTIDE SEQUENCE [LARGE SCALE GENOMIC DNA]</scope>
    <source>
        <strain evidence="9 10">NBRC 107702</strain>
    </source>
</reference>
<evidence type="ECO:0000259" key="8">
    <source>
        <dbReference type="Pfam" id="PF00576"/>
    </source>
</evidence>
<dbReference type="KEGG" id="pfla:Pflav_051030"/>
<evidence type="ECO:0000313" key="9">
    <source>
        <dbReference type="EMBL" id="BCB78693.1"/>
    </source>
</evidence>
<dbReference type="PANTHER" id="PTHR10395:SF7">
    <property type="entry name" value="5-HYDROXYISOURATE HYDROLASE"/>
    <property type="match status" value="1"/>
</dbReference>
<dbReference type="PROSITE" id="PS00769">
    <property type="entry name" value="TRANSTHYRETIN_2"/>
    <property type="match status" value="1"/>
</dbReference>
<evidence type="ECO:0000256" key="4">
    <source>
        <dbReference type="ARBA" id="ARBA00011881"/>
    </source>
</evidence>
<evidence type="ECO:0000256" key="3">
    <source>
        <dbReference type="ARBA" id="ARBA00009850"/>
    </source>
</evidence>
<protein>
    <recommendedName>
        <fullName evidence="7">5-hydroxyisourate hydrolase</fullName>
        <shortName evidence="7">HIU hydrolase</shortName>
        <shortName evidence="7">HIUHase</shortName>
        <ecNumber evidence="7">3.5.2.17</ecNumber>
    </recommendedName>
</protein>
<dbReference type="PRINTS" id="PR00189">
    <property type="entry name" value="TRNSTHYRETIN"/>
</dbReference>
<dbReference type="Pfam" id="PF00576">
    <property type="entry name" value="Transthyretin"/>
    <property type="match status" value="1"/>
</dbReference>
<dbReference type="PANTHER" id="PTHR10395">
    <property type="entry name" value="URICASE AND TRANSTHYRETIN-RELATED"/>
    <property type="match status" value="1"/>
</dbReference>
<evidence type="ECO:0000313" key="10">
    <source>
        <dbReference type="Proteomes" id="UP000502508"/>
    </source>
</evidence>
<dbReference type="InterPro" id="IPR023419">
    <property type="entry name" value="Transthyretin_CS"/>
</dbReference>
<name>A0A6F8XY03_9ACTN</name>
<gene>
    <name evidence="9" type="ORF">Pflav_051030</name>
</gene>
<keyword evidence="6 7" id="KW-0378">Hydrolase</keyword>
<comment type="subunit">
    <text evidence="4 7">Homotetramer.</text>
</comment>
<reference evidence="9 10" key="1">
    <citation type="submission" date="2020-03" db="EMBL/GenBank/DDBJ databases">
        <title>Whole genome shotgun sequence of Phytohabitans flavus NBRC 107702.</title>
        <authorList>
            <person name="Komaki H."/>
            <person name="Tamura T."/>
        </authorList>
    </citation>
    <scope>NUCLEOTIDE SEQUENCE [LARGE SCALE GENOMIC DNA]</scope>
    <source>
        <strain evidence="9 10">NBRC 107702</strain>
    </source>
</reference>
<dbReference type="InterPro" id="IPR000895">
    <property type="entry name" value="Transthyretin/HIU_hydrolase"/>
</dbReference>
<dbReference type="NCBIfam" id="TIGR02962">
    <property type="entry name" value="hdxy_isourate"/>
    <property type="match status" value="1"/>
</dbReference>
<dbReference type="Proteomes" id="UP000502508">
    <property type="component" value="Chromosome"/>
</dbReference>
<dbReference type="EMBL" id="AP022870">
    <property type="protein sequence ID" value="BCB78693.1"/>
    <property type="molecule type" value="Genomic_DNA"/>
</dbReference>
<dbReference type="Gene3D" id="2.60.40.180">
    <property type="entry name" value="Transthyretin/hydroxyisourate hydrolase domain"/>
    <property type="match status" value="1"/>
</dbReference>
<accession>A0A6F8XY03</accession>
<keyword evidence="10" id="KW-1185">Reference proteome</keyword>
<evidence type="ECO:0000256" key="7">
    <source>
        <dbReference type="RuleBase" id="RU361270"/>
    </source>
</evidence>
<evidence type="ECO:0000256" key="5">
    <source>
        <dbReference type="ARBA" id="ARBA00022631"/>
    </source>
</evidence>
<evidence type="ECO:0000256" key="6">
    <source>
        <dbReference type="ARBA" id="ARBA00022801"/>
    </source>
</evidence>
<comment type="function">
    <text evidence="2">Catalyzes the hydrolysis of 5-hydroxyisourate (HIU) to 2-oxo-4-hydroxy-4-carboxy-5-ureidoimidazoline (OHCU).</text>
</comment>
<feature type="domain" description="Transthyretin/hydroxyisourate hydrolase" evidence="8">
    <location>
        <begin position="1"/>
        <end position="89"/>
    </location>
</feature>
<dbReference type="EC" id="3.5.2.17" evidence="7"/>
<comment type="similarity">
    <text evidence="3 7">Belongs to the transthyretin family. 5-hydroxyisourate hydrolase subfamily.</text>
</comment>
<evidence type="ECO:0000256" key="2">
    <source>
        <dbReference type="ARBA" id="ARBA00002704"/>
    </source>
</evidence>
<evidence type="ECO:0000256" key="1">
    <source>
        <dbReference type="ARBA" id="ARBA00001043"/>
    </source>
</evidence>
<dbReference type="AlphaFoldDB" id="A0A6F8XY03"/>
<dbReference type="InterPro" id="IPR036817">
    <property type="entry name" value="Transthyretin/HIU_hydrolase_sf"/>
</dbReference>
<dbReference type="GO" id="GO:0033971">
    <property type="term" value="F:hydroxyisourate hydrolase activity"/>
    <property type="evidence" value="ECO:0007669"/>
    <property type="project" value="UniProtKB-EC"/>
</dbReference>
<organism evidence="9 10">
    <name type="scientific">Phytohabitans flavus</name>
    <dbReference type="NCBI Taxonomy" id="1076124"/>
    <lineage>
        <taxon>Bacteria</taxon>
        <taxon>Bacillati</taxon>
        <taxon>Actinomycetota</taxon>
        <taxon>Actinomycetes</taxon>
        <taxon>Micromonosporales</taxon>
        <taxon>Micromonosporaceae</taxon>
    </lineage>
</organism>